<evidence type="ECO:0000256" key="2">
    <source>
        <dbReference type="ARBA" id="ARBA00012148"/>
    </source>
</evidence>
<dbReference type="AlphaFoldDB" id="A0A195BUD7"/>
<sequence length="435" mass="50521">MLLLSPQRGDGAFRLELHRYCQTHQRTDTVHATSVIRRVTRLKNGRAIMTMSYLRDWRQALRAPHVYRVANSTFRIQGPFVMLILLVLSVPTFFLLYPLLHGFICSPPSQTLAQCRYYKYNRTYPTSTPIKTSKGITYRIAIVSDLDHDSKLVNKKDTWHSLMRTGSLYWNPNSNFLSVIWDDKTIILSSSLSMKGRGMELSELVTFDGRLLSFDDRTGMIYFIEGNQAYPWIILMDGNGKNHKGFKSEWATIKDEQLYIGSMGKEWTTPSGEFEHNNPLWVKVVSPRGETHSLNWISYYKRLRQAINIEYPGYMIHESGTWSDIHKSWFFLPRRCSYERYNETRDETMSCNVMLTADENFVDIKVIYIGDLIPIRGFSSFKFLPGSQDSIIIALKTEEYQGHTATYIMAFTIEGTIIMPENKIMDKKFEGLEFI</sequence>
<dbReference type="PANTHER" id="PTHR13023:SF3">
    <property type="entry name" value="SOLUBLE CALCIUM-ACTIVATED NUCLEOTIDASE 1"/>
    <property type="match status" value="1"/>
</dbReference>
<dbReference type="GO" id="GO:0004050">
    <property type="term" value="F:apyrase activity"/>
    <property type="evidence" value="ECO:0007669"/>
    <property type="project" value="UniProtKB-EC"/>
</dbReference>
<dbReference type="EC" id="3.6.1.5" evidence="2"/>
<dbReference type="KEGG" id="acoc:108692128"/>
<proteinExistence type="inferred from homology"/>
<evidence type="ECO:0000256" key="9">
    <source>
        <dbReference type="ARBA" id="ARBA00025738"/>
    </source>
</evidence>
<evidence type="ECO:0000256" key="13">
    <source>
        <dbReference type="SAM" id="Phobius"/>
    </source>
</evidence>
<evidence type="ECO:0000256" key="4">
    <source>
        <dbReference type="ARBA" id="ARBA00022656"/>
    </source>
</evidence>
<protein>
    <recommendedName>
        <fullName evidence="11">Apyrase</fullName>
        <ecNumber evidence="2">3.6.1.5</ecNumber>
    </recommendedName>
</protein>
<dbReference type="FunFam" id="2.120.10.100:FF:000001">
    <property type="entry name" value="Soluble calcium-activated nucleotidase 1"/>
    <property type="match status" value="1"/>
</dbReference>
<dbReference type="GO" id="GO:0005509">
    <property type="term" value="F:calcium ion binding"/>
    <property type="evidence" value="ECO:0007669"/>
    <property type="project" value="InterPro"/>
</dbReference>
<feature type="binding site" evidence="12">
    <location>
        <position position="430"/>
    </location>
    <ligand>
        <name>Ca(2+)</name>
        <dbReference type="ChEBI" id="CHEBI:29108"/>
    </ligand>
</feature>
<keyword evidence="15" id="KW-1185">Reference proteome</keyword>
<evidence type="ECO:0000256" key="5">
    <source>
        <dbReference type="ARBA" id="ARBA00022723"/>
    </source>
</evidence>
<keyword evidence="8" id="KW-1199">Hemostasis impairing toxin</keyword>
<evidence type="ECO:0000256" key="7">
    <source>
        <dbReference type="ARBA" id="ARBA00022837"/>
    </source>
</evidence>
<evidence type="ECO:0000256" key="1">
    <source>
        <dbReference type="ARBA" id="ARBA00001913"/>
    </source>
</evidence>
<comment type="similarity">
    <text evidence="9">Belongs to the apyrase family.</text>
</comment>
<keyword evidence="6" id="KW-0378">Hydrolase</keyword>
<dbReference type="InterPro" id="IPR009283">
    <property type="entry name" value="Apyrase"/>
</dbReference>
<keyword evidence="4" id="KW-0800">Toxin</keyword>
<dbReference type="OrthoDB" id="25028at2759"/>
<evidence type="ECO:0000256" key="6">
    <source>
        <dbReference type="ARBA" id="ARBA00022801"/>
    </source>
</evidence>
<dbReference type="EMBL" id="KQ976403">
    <property type="protein sequence ID" value="KYM92187.1"/>
    <property type="molecule type" value="Genomic_DNA"/>
</dbReference>
<organism evidence="14 15">
    <name type="scientific">Atta colombica</name>
    <dbReference type="NCBI Taxonomy" id="520822"/>
    <lineage>
        <taxon>Eukaryota</taxon>
        <taxon>Metazoa</taxon>
        <taxon>Ecdysozoa</taxon>
        <taxon>Arthropoda</taxon>
        <taxon>Hexapoda</taxon>
        <taxon>Insecta</taxon>
        <taxon>Pterygota</taxon>
        <taxon>Neoptera</taxon>
        <taxon>Endopterygota</taxon>
        <taxon>Hymenoptera</taxon>
        <taxon>Apocrita</taxon>
        <taxon>Aculeata</taxon>
        <taxon>Formicoidea</taxon>
        <taxon>Formicidae</taxon>
        <taxon>Myrmicinae</taxon>
        <taxon>Atta</taxon>
    </lineage>
</organism>
<evidence type="ECO:0000256" key="8">
    <source>
        <dbReference type="ARBA" id="ARBA00023240"/>
    </source>
</evidence>
<keyword evidence="13" id="KW-1133">Transmembrane helix</keyword>
<keyword evidence="3" id="KW-1201">Platelet aggregation inhibiting toxin</keyword>
<feature type="binding site" evidence="12">
    <location>
        <position position="202"/>
    </location>
    <ligand>
        <name>Ca(2+)</name>
        <dbReference type="ChEBI" id="CHEBI:29108"/>
    </ligand>
</feature>
<gene>
    <name evidence="14" type="ORF">ALC53_01250</name>
</gene>
<keyword evidence="5 12" id="KW-0479">Metal-binding</keyword>
<dbReference type="Pfam" id="PF06079">
    <property type="entry name" value="Apyrase"/>
    <property type="match status" value="1"/>
</dbReference>
<name>A0A195BUD7_9HYME</name>
<dbReference type="Gene3D" id="2.120.10.100">
    <property type="entry name" value="Apyrase"/>
    <property type="match status" value="1"/>
</dbReference>
<dbReference type="GO" id="GO:0004382">
    <property type="term" value="F:GDP phosphatase activity"/>
    <property type="evidence" value="ECO:0007669"/>
    <property type="project" value="TreeGrafter"/>
</dbReference>
<dbReference type="GO" id="GO:0090729">
    <property type="term" value="F:toxin activity"/>
    <property type="evidence" value="ECO:0007669"/>
    <property type="project" value="UniProtKB-KW"/>
</dbReference>
<keyword evidence="7 12" id="KW-0106">Calcium</keyword>
<feature type="binding site" evidence="12">
    <location>
        <position position="249"/>
    </location>
    <ligand>
        <name>Ca(2+)</name>
        <dbReference type="ChEBI" id="CHEBI:29108"/>
    </ligand>
</feature>
<reference evidence="14 15" key="1">
    <citation type="submission" date="2015-09" db="EMBL/GenBank/DDBJ databases">
        <title>Atta colombica WGS genome.</title>
        <authorList>
            <person name="Nygaard S."/>
            <person name="Hu H."/>
            <person name="Boomsma J."/>
            <person name="Zhang G."/>
        </authorList>
    </citation>
    <scope>NUCLEOTIDE SEQUENCE [LARGE SCALE GENOMIC DNA]</scope>
    <source>
        <strain evidence="14">Treedump-2</strain>
        <tissue evidence="14">Whole body</tissue>
    </source>
</reference>
<dbReference type="GO" id="GO:0045134">
    <property type="term" value="F:UDP phosphatase activity"/>
    <property type="evidence" value="ECO:0007669"/>
    <property type="project" value="TreeGrafter"/>
</dbReference>
<evidence type="ECO:0000256" key="3">
    <source>
        <dbReference type="ARBA" id="ARBA00022442"/>
    </source>
</evidence>
<dbReference type="STRING" id="520822.A0A195BUD7"/>
<keyword evidence="13" id="KW-0812">Transmembrane</keyword>
<dbReference type="Proteomes" id="UP000078540">
    <property type="component" value="Unassembled WGS sequence"/>
</dbReference>
<dbReference type="PANTHER" id="PTHR13023">
    <property type="entry name" value="APYRASE"/>
    <property type="match status" value="1"/>
</dbReference>
<evidence type="ECO:0000313" key="15">
    <source>
        <dbReference type="Proteomes" id="UP000078540"/>
    </source>
</evidence>
<keyword evidence="13" id="KW-0472">Membrane</keyword>
<comment type="catalytic activity">
    <reaction evidence="10">
        <text>a ribonucleoside 5'-triphosphate + 2 H2O = a ribonucleoside 5'-phosphate + 2 phosphate + 2 H(+)</text>
        <dbReference type="Rhea" id="RHEA:36795"/>
        <dbReference type="ChEBI" id="CHEBI:15377"/>
        <dbReference type="ChEBI" id="CHEBI:15378"/>
        <dbReference type="ChEBI" id="CHEBI:43474"/>
        <dbReference type="ChEBI" id="CHEBI:58043"/>
        <dbReference type="ChEBI" id="CHEBI:61557"/>
        <dbReference type="EC" id="3.6.1.5"/>
    </reaction>
    <physiologicalReaction direction="left-to-right" evidence="10">
        <dbReference type="Rhea" id="RHEA:36796"/>
    </physiologicalReaction>
</comment>
<dbReference type="SUPFAM" id="SSF101887">
    <property type="entry name" value="Apyrase"/>
    <property type="match status" value="1"/>
</dbReference>
<evidence type="ECO:0000256" key="11">
    <source>
        <dbReference type="ARBA" id="ARBA00074431"/>
    </source>
</evidence>
<feature type="binding site" evidence="12">
    <location>
        <position position="203"/>
    </location>
    <ligand>
        <name>Ca(2+)</name>
        <dbReference type="ChEBI" id="CHEBI:29108"/>
    </ligand>
</feature>
<feature type="binding site" evidence="12">
    <location>
        <position position="318"/>
    </location>
    <ligand>
        <name>Ca(2+)</name>
        <dbReference type="ChEBI" id="CHEBI:29108"/>
    </ligand>
</feature>
<feature type="transmembrane region" description="Helical" evidence="13">
    <location>
        <begin position="80"/>
        <end position="100"/>
    </location>
</feature>
<comment type="cofactor">
    <cofactor evidence="1 12">
        <name>Ca(2+)</name>
        <dbReference type="ChEBI" id="CHEBI:29108"/>
    </cofactor>
</comment>
<evidence type="ECO:0000256" key="12">
    <source>
        <dbReference type="PIRSR" id="PIRSR609283-1"/>
    </source>
</evidence>
<dbReference type="InterPro" id="IPR036258">
    <property type="entry name" value="Apyrase_sf"/>
</dbReference>
<dbReference type="GO" id="GO:0030166">
    <property type="term" value="P:proteoglycan biosynthetic process"/>
    <property type="evidence" value="ECO:0007669"/>
    <property type="project" value="TreeGrafter"/>
</dbReference>
<accession>A0A195BUD7</accession>
<evidence type="ECO:0000313" key="14">
    <source>
        <dbReference type="EMBL" id="KYM92187.1"/>
    </source>
</evidence>
<feature type="binding site" evidence="12">
    <location>
        <position position="379"/>
    </location>
    <ligand>
        <name>Ca(2+)</name>
        <dbReference type="ChEBI" id="CHEBI:29108"/>
    </ligand>
</feature>
<evidence type="ECO:0000256" key="10">
    <source>
        <dbReference type="ARBA" id="ARBA00047297"/>
    </source>
</evidence>